<comment type="cofactor">
    <cofactor evidence="1">
        <name>Mg(2+)</name>
        <dbReference type="ChEBI" id="CHEBI:18420"/>
    </cofactor>
</comment>
<dbReference type="Gene3D" id="1.25.40.120">
    <property type="entry name" value="Protein prenylyltransferase"/>
    <property type="match status" value="1"/>
</dbReference>
<evidence type="ECO:0000256" key="11">
    <source>
        <dbReference type="ARBA" id="ARBA00042436"/>
    </source>
</evidence>
<evidence type="ECO:0000256" key="5">
    <source>
        <dbReference type="ARBA" id="ARBA00022602"/>
    </source>
</evidence>
<evidence type="ECO:0000256" key="13">
    <source>
        <dbReference type="ARBA" id="ARBA00043219"/>
    </source>
</evidence>
<dbReference type="EC" id="2.5.1.59" evidence="3"/>
<keyword evidence="6 14" id="KW-0808">Transferase</keyword>
<evidence type="ECO:0000256" key="10">
    <source>
        <dbReference type="ARBA" id="ARBA00041392"/>
    </source>
</evidence>
<dbReference type="InterPro" id="IPR002088">
    <property type="entry name" value="Prenyl_trans_a"/>
</dbReference>
<evidence type="ECO:0000313" key="15">
    <source>
        <dbReference type="Proteomes" id="UP000265663"/>
    </source>
</evidence>
<dbReference type="AlphaFoldDB" id="A0A3M7MI98"/>
<organism evidence="14 15">
    <name type="scientific">Pyrenophora seminiperda CCB06</name>
    <dbReference type="NCBI Taxonomy" id="1302712"/>
    <lineage>
        <taxon>Eukaryota</taxon>
        <taxon>Fungi</taxon>
        <taxon>Dikarya</taxon>
        <taxon>Ascomycota</taxon>
        <taxon>Pezizomycotina</taxon>
        <taxon>Dothideomycetes</taxon>
        <taxon>Pleosporomycetidae</taxon>
        <taxon>Pleosporales</taxon>
        <taxon>Pleosporineae</taxon>
        <taxon>Pleosporaceae</taxon>
        <taxon>Pyrenophora</taxon>
    </lineage>
</organism>
<evidence type="ECO:0000256" key="1">
    <source>
        <dbReference type="ARBA" id="ARBA00001946"/>
    </source>
</evidence>
<dbReference type="SUPFAM" id="SSF48439">
    <property type="entry name" value="Protein prenylyltransferase"/>
    <property type="match status" value="1"/>
</dbReference>
<dbReference type="GO" id="GO:0004660">
    <property type="term" value="F:protein farnesyltransferase activity"/>
    <property type="evidence" value="ECO:0007669"/>
    <property type="project" value="UniProtKB-EC"/>
</dbReference>
<evidence type="ECO:0000256" key="12">
    <source>
        <dbReference type="ARBA" id="ARBA00043086"/>
    </source>
</evidence>
<evidence type="ECO:0000256" key="6">
    <source>
        <dbReference type="ARBA" id="ARBA00022679"/>
    </source>
</evidence>
<name>A0A3M7MI98_9PLEO</name>
<dbReference type="EC" id="2.5.1.58" evidence="4"/>
<dbReference type="Proteomes" id="UP000265663">
    <property type="component" value="Unassembled WGS sequence"/>
</dbReference>
<gene>
    <name evidence="14" type="ORF">GMOD_00005012</name>
</gene>
<evidence type="ECO:0000256" key="9">
    <source>
        <dbReference type="ARBA" id="ARBA00040965"/>
    </source>
</evidence>
<evidence type="ECO:0000313" key="14">
    <source>
        <dbReference type="EMBL" id="RMZ74152.1"/>
    </source>
</evidence>
<dbReference type="GO" id="GO:0005965">
    <property type="term" value="C:protein farnesyltransferase complex"/>
    <property type="evidence" value="ECO:0007669"/>
    <property type="project" value="TreeGrafter"/>
</dbReference>
<accession>A0A3M7MI98</accession>
<dbReference type="EMBL" id="KE747843">
    <property type="protein sequence ID" value="RMZ74152.1"/>
    <property type="molecule type" value="Genomic_DNA"/>
</dbReference>
<dbReference type="PANTHER" id="PTHR11129:SF1">
    <property type="entry name" value="PROTEIN FARNESYLTRANSFERASE_GERANYLGERANYLTRANSFERASE TYPE-1 SUBUNIT ALPHA"/>
    <property type="match status" value="1"/>
</dbReference>
<evidence type="ECO:0000256" key="3">
    <source>
        <dbReference type="ARBA" id="ARBA00012700"/>
    </source>
</evidence>
<reference evidence="14 15" key="1">
    <citation type="journal article" date="2014" name="PLoS ONE">
        <title>De novo Genome Assembly of the Fungal Plant Pathogen Pyrenophora semeniperda.</title>
        <authorList>
            <person name="Soliai M.M."/>
            <person name="Meyer S.E."/>
            <person name="Udall J.A."/>
            <person name="Elzinga D.E."/>
            <person name="Hermansen R.A."/>
            <person name="Bodily P.M."/>
            <person name="Hart A.A."/>
            <person name="Coleman C.E."/>
        </authorList>
    </citation>
    <scope>NUCLEOTIDE SEQUENCE [LARGE SCALE GENOMIC DNA]</scope>
    <source>
        <strain evidence="14 15">CCB06</strain>
        <tissue evidence="14">Mycelium</tissue>
    </source>
</reference>
<keyword evidence="7" id="KW-0677">Repeat</keyword>
<keyword evidence="15" id="KW-1185">Reference proteome</keyword>
<keyword evidence="5" id="KW-0637">Prenyltransferase</keyword>
<comment type="similarity">
    <text evidence="2">Belongs to the protein prenyltransferase subunit alpha family.</text>
</comment>
<dbReference type="Pfam" id="PF01239">
    <property type="entry name" value="PPTA"/>
    <property type="match status" value="5"/>
</dbReference>
<evidence type="ECO:0000256" key="4">
    <source>
        <dbReference type="ARBA" id="ARBA00012702"/>
    </source>
</evidence>
<evidence type="ECO:0000256" key="7">
    <source>
        <dbReference type="ARBA" id="ARBA00022737"/>
    </source>
</evidence>
<dbReference type="PROSITE" id="PS51147">
    <property type="entry name" value="PFTA"/>
    <property type="match status" value="4"/>
</dbReference>
<proteinExistence type="inferred from homology"/>
<dbReference type="PANTHER" id="PTHR11129">
    <property type="entry name" value="PROTEIN FARNESYLTRANSFERASE ALPHA SUBUNIT/RAB GERANYLGERANYL TRANSFERASE ALPHA SUBUNIT"/>
    <property type="match status" value="1"/>
</dbReference>
<evidence type="ECO:0000256" key="2">
    <source>
        <dbReference type="ARBA" id="ARBA00006734"/>
    </source>
</evidence>
<dbReference type="OrthoDB" id="272289at2759"/>
<sequence length="380" mass="43820">MLAEVPAKQQESPTTVPPHRLAYRLDPTMALNLIRAWLTAIFLSLYRLLRAWLTADPYFIEDSQLAVNSRRMPKFYHDDEAWADMEPLPQHDGGLHPLAAISYSEEYSEAMGYLRAVMAKNEFSARVLGLTEHIISMNPAHYTVWLYRAKTISEIGSSLKDEIAWLNPTALKHLKNYQIWHHRHTIIDALGSPEGEPEFISSMLELDSKNYHVWSYRQWLVNRFNLFDSPEELEWTHGMIEEDVRNNSAWNHRYYLVVGGREGKPNAEVANREIEYTKAAIRKAPQNQSPWNYLLGIVRAAELPKSALRNFAGEFAHVQRPDDVRSSHALDLLADIYAEEVDGKEDAEKALDLLVTRYDPIRANYWNFRKGLLHQPKVAA</sequence>
<dbReference type="GO" id="GO:0004662">
    <property type="term" value="F:CAAX-protein geranylgeranyltransferase activity"/>
    <property type="evidence" value="ECO:0007669"/>
    <property type="project" value="UniProtKB-EC"/>
</dbReference>
<dbReference type="GO" id="GO:0005953">
    <property type="term" value="C:CAAX-protein geranylgeranyltransferase complex"/>
    <property type="evidence" value="ECO:0007669"/>
    <property type="project" value="TreeGrafter"/>
</dbReference>
<protein>
    <recommendedName>
        <fullName evidence="9">Protein farnesyltransferase/geranylgeranyltransferase type-1 subunit alpha</fullName>
        <ecNumber evidence="4">2.5.1.58</ecNumber>
        <ecNumber evidence="3">2.5.1.59</ecNumber>
    </recommendedName>
    <alternativeName>
        <fullName evidence="12">CAAX farnesyltransferase subunit alpha</fullName>
    </alternativeName>
    <alternativeName>
        <fullName evidence="11">FTase-alpha</fullName>
    </alternativeName>
    <alternativeName>
        <fullName evidence="10">Ras proteins prenyltransferase subunit alpha</fullName>
    </alternativeName>
    <alternativeName>
        <fullName evidence="13">Type I protein geranyl-geranyltransferase subunit alpha</fullName>
    </alternativeName>
</protein>
<keyword evidence="8" id="KW-0460">Magnesium</keyword>
<evidence type="ECO:0000256" key="8">
    <source>
        <dbReference type="ARBA" id="ARBA00022842"/>
    </source>
</evidence>